<name>D8ISJ5_HERSS</name>
<evidence type="ECO:0000256" key="1">
    <source>
        <dbReference type="SAM" id="SignalP"/>
    </source>
</evidence>
<keyword evidence="3" id="KW-1185">Reference proteome</keyword>
<protein>
    <recommendedName>
        <fullName evidence="4">DUF1302 domain-containing protein</fullName>
    </recommendedName>
</protein>
<dbReference type="AlphaFoldDB" id="D8ISJ5"/>
<evidence type="ECO:0000313" key="2">
    <source>
        <dbReference type="EMBL" id="ADJ65411.1"/>
    </source>
</evidence>
<dbReference type="HOGENOM" id="CLU_016532_0_0_4"/>
<proteinExistence type="predicted"/>
<evidence type="ECO:0000313" key="3">
    <source>
        <dbReference type="Proteomes" id="UP000000329"/>
    </source>
</evidence>
<feature type="signal peptide" evidence="1">
    <location>
        <begin position="1"/>
        <end position="38"/>
    </location>
</feature>
<organism evidence="2 3">
    <name type="scientific">Herbaspirillum seropedicae (strain SmR1)</name>
    <dbReference type="NCBI Taxonomy" id="757424"/>
    <lineage>
        <taxon>Bacteria</taxon>
        <taxon>Pseudomonadati</taxon>
        <taxon>Pseudomonadota</taxon>
        <taxon>Betaproteobacteria</taxon>
        <taxon>Burkholderiales</taxon>
        <taxon>Oxalobacteraceae</taxon>
        <taxon>Herbaspirillum</taxon>
    </lineage>
</organism>
<dbReference type="Proteomes" id="UP000000329">
    <property type="component" value="Chromosome"/>
</dbReference>
<accession>D8ISJ5</accession>
<dbReference type="GeneID" id="29391524"/>
<dbReference type="eggNOG" id="COG3203">
    <property type="taxonomic scope" value="Bacteria"/>
</dbReference>
<keyword evidence="1" id="KW-0732">Signal</keyword>
<feature type="chain" id="PRO_5003115439" description="DUF1302 domain-containing protein" evidence="1">
    <location>
        <begin position="39"/>
        <end position="581"/>
    </location>
</feature>
<evidence type="ECO:0008006" key="4">
    <source>
        <dbReference type="Google" id="ProtNLM"/>
    </source>
</evidence>
<dbReference type="PROSITE" id="PS51257">
    <property type="entry name" value="PROKAR_LIPOPROTEIN"/>
    <property type="match status" value="1"/>
</dbReference>
<dbReference type="RefSeq" id="WP_013235871.1">
    <property type="nucleotide sequence ID" value="NC_014323.1"/>
</dbReference>
<dbReference type="InterPro" id="IPR010727">
    <property type="entry name" value="DUF1302"/>
</dbReference>
<dbReference type="STRING" id="757424.Hsero_3940"/>
<dbReference type="OrthoDB" id="8522166at2"/>
<dbReference type="KEGG" id="hse:Hsero_3940"/>
<dbReference type="EMBL" id="CP002039">
    <property type="protein sequence ID" value="ADJ65411.1"/>
    <property type="molecule type" value="Genomic_DNA"/>
</dbReference>
<gene>
    <name evidence="2" type="ordered locus">Hsero_3940</name>
</gene>
<sequence length="581" mass="62144">MKMQLRKKLRRTGSALPRMLPVVLPLMGACLYSGNAQAFTFETESVSGNFDSTVTLGVGIRAAKPGCSSIIGTVNGGQPSGPTGAGAPAGCADSLSQYNDQGNLNYDRGSAFTTYLKGTHELMLKLPDDFKFLGRVSWMRDFAAATSTTGYVSGGGGSTFPGNASGQVSNKTRLLDLWVSKEFSIGDQRARLRVGNQVVNWGESLFIPGGINQTNALDLMRLSQPGTQMKEAVLPAPMVNFATGLGKGFSIETYLQQGWQRNYFPPVGSYWSIGTIGNGAPELGVPTTSTPRSSGQYGVALRYSPKDSEMNFGLYLMNYHDKSPVMSTSTSSLSGFGYSYLQDRKMIGASMNFPVGNWAVGTELSYRPKDPITLNTSTAGNSPTTNGTGCLANGNCYVETAKYQLAVTGLLSMTPSDNPTILKALGGADTATLMAEAVGIYYPNMKSAYQGIPVAAGNWGWGYDTSANARATGAGTPPSVGTALSYGYNLDFSWVYDGSLIPGWQVVPEIFYFQALHGRTPNFAGTFMQGAKSANFIVSFIQNPAKWQFSLNYAMFWGGDTIFDQPLRGRNFVGATATYNF</sequence>
<reference evidence="2 3" key="1">
    <citation type="submission" date="2010-04" db="EMBL/GenBank/DDBJ databases">
        <title>The genome of Herbaspirillum seropedicae SmR1, an endophytic, nitrogen-fixing, plant-growth promoting beta-Proteobacteria.</title>
        <authorList>
            <person name="Pedrosa F.O."/>
            <person name="Monteiro R.A."/>
            <person name="Wassem R."/>
            <person name="Cruz L.M."/>
            <person name="Ayub R.A."/>
            <person name="Colauto N.B."/>
            <person name="Fernandez M.A."/>
            <person name="Fungaro M.H.P."/>
            <person name="Grisard E.C."/>
            <person name="Hungria M."/>
            <person name="Madeira H.M.F."/>
            <person name="Nodari R.O."/>
            <person name="Osaku C.A."/>
            <person name="Petzl-Erler M.L."/>
            <person name="Terenzi H."/>
            <person name="Vieira L.G.E."/>
            <person name="Almeida M.I.M."/>
            <person name="Alves L.R."/>
            <person name="Arantes O.M.N."/>
            <person name="Balsanelli E."/>
            <person name="Barcellos F.G."/>
            <person name="Baura V.A."/>
            <person name="Binde D.R."/>
            <person name="Campo R.J."/>
            <person name="Chubatsu L.S."/>
            <person name="Chueire L.M.O."/>
            <person name="Ciferri R.R."/>
            <person name="Correa L.C."/>
            <person name="da Conceicao Silva J.L."/>
            <person name="Dabul A.N.G."/>
            <person name="Dambros B.P."/>
            <person name="Faoro H."/>
            <person name="Favetti A."/>
            <person name="Friedermann G."/>
            <person name="Furlaneto M.C."/>
            <person name="Gasques L.S."/>
            <person name="Gimenes C.C.T."/>
            <person name="Gioppo N.M.R."/>
            <person name="Glienke-Blanco C."/>
            <person name="Godoy L.P."/>
            <person name="Guerra M.P."/>
            <person name="Karp S."/>
            <person name="Kava-Cordeiro V."/>
            <person name="Margarido V.P."/>
            <person name="Mathioni S.M."/>
            <person name="Menck-Soares M.A."/>
            <person name="Murace N.K."/>
            <person name="Nicolas M.F."/>
            <person name="Oliveira C.E.C."/>
            <person name="Pagnan N.A.B."/>
            <person name="Pamphile J.A."/>
            <person name="Patussi E.V."/>
            <person name="Pereira L.F.P."/>
            <person name="Pereira-Ferrari L."/>
            <person name="Pinto F.G.S."/>
            <person name="Precoma C."/>
            <person name="Prioli A.J."/>
            <person name="Prioli S.M.A.P."/>
            <person name="Raittz R.T."/>
            <person name="Ramos H.J.O."/>
            <person name="Ribeiro E.M.S.F."/>
            <person name="Rigo L.U."/>
            <person name="Rocha C.L.M.S.C."/>
            <person name="Rocha S.N."/>
            <person name="Santos K."/>
            <person name="Satori D."/>
            <person name="Silva A.G."/>
            <person name="Simao R.C.G."/>
            <person name="Soares M.A.M."/>
            <person name="Souza E.M."/>
            <person name="Steffens M.B.R."/>
            <person name="Steindel M."/>
            <person name="Tadra-Sfeir M.Z."/>
            <person name="Takahashi E.K."/>
            <person name="Torres R.A."/>
            <person name="Valle J.S."/>
            <person name="Vernal J.I."/>
            <person name="Vilas-Boas L.A."/>
            <person name="Watanabe M.A.E."/>
            <person name="Weiss V.A."/>
            <person name="Yates M.A."/>
            <person name="Souza E.M."/>
        </authorList>
    </citation>
    <scope>NUCLEOTIDE SEQUENCE [LARGE SCALE GENOMIC DNA]</scope>
    <source>
        <strain evidence="2 3">SmR1</strain>
    </source>
</reference>
<dbReference type="Pfam" id="PF06980">
    <property type="entry name" value="DUF1302"/>
    <property type="match status" value="1"/>
</dbReference>